<feature type="domain" description="PAS" evidence="9">
    <location>
        <begin position="349"/>
        <end position="406"/>
    </location>
</feature>
<feature type="domain" description="PAC" evidence="10">
    <location>
        <begin position="546"/>
        <end position="598"/>
    </location>
</feature>
<name>A0ABW7GBA9_9BURK</name>
<dbReference type="PANTHER" id="PTHR43711">
    <property type="entry name" value="TWO-COMPONENT HISTIDINE KINASE"/>
    <property type="match status" value="1"/>
</dbReference>
<evidence type="ECO:0000259" key="9">
    <source>
        <dbReference type="PROSITE" id="PS50112"/>
    </source>
</evidence>
<gene>
    <name evidence="11" type="ORF">ACG00X_20625</name>
</gene>
<dbReference type="CDD" id="cd00082">
    <property type="entry name" value="HisKA"/>
    <property type="match status" value="1"/>
</dbReference>
<evidence type="ECO:0000256" key="1">
    <source>
        <dbReference type="ARBA" id="ARBA00000085"/>
    </source>
</evidence>
<dbReference type="InterPro" id="IPR036890">
    <property type="entry name" value="HATPase_C_sf"/>
</dbReference>
<evidence type="ECO:0000256" key="3">
    <source>
        <dbReference type="ARBA" id="ARBA00022553"/>
    </source>
</evidence>
<keyword evidence="7" id="KW-1133">Transmembrane helix</keyword>
<dbReference type="InterPro" id="IPR036097">
    <property type="entry name" value="HisK_dim/P_sf"/>
</dbReference>
<dbReference type="InterPro" id="IPR013656">
    <property type="entry name" value="PAS_4"/>
</dbReference>
<dbReference type="Pfam" id="PF02518">
    <property type="entry name" value="HATPase_c"/>
    <property type="match status" value="1"/>
</dbReference>
<evidence type="ECO:0000259" key="8">
    <source>
        <dbReference type="PROSITE" id="PS50109"/>
    </source>
</evidence>
<dbReference type="SMART" id="SM00091">
    <property type="entry name" value="PAS"/>
    <property type="match status" value="2"/>
</dbReference>
<dbReference type="InterPro" id="IPR005467">
    <property type="entry name" value="His_kinase_dom"/>
</dbReference>
<feature type="domain" description="PAC" evidence="10">
    <location>
        <begin position="421"/>
        <end position="472"/>
    </location>
</feature>
<dbReference type="InterPro" id="IPR050736">
    <property type="entry name" value="Sensor_HK_Regulatory"/>
</dbReference>
<keyword evidence="6" id="KW-0902">Two-component regulatory system</keyword>
<dbReference type="InterPro" id="IPR003594">
    <property type="entry name" value="HATPase_dom"/>
</dbReference>
<keyword evidence="7" id="KW-0472">Membrane</keyword>
<keyword evidence="3" id="KW-0597">Phosphoprotein</keyword>
<feature type="transmembrane region" description="Helical" evidence="7">
    <location>
        <begin position="306"/>
        <end position="326"/>
    </location>
</feature>
<evidence type="ECO:0000256" key="5">
    <source>
        <dbReference type="ARBA" id="ARBA00022777"/>
    </source>
</evidence>
<reference evidence="11 12" key="1">
    <citation type="submission" date="2024-09" db="EMBL/GenBank/DDBJ databases">
        <title>Novel species of the genus Pelomonas and Roseateles isolated from streams.</title>
        <authorList>
            <person name="Lu H."/>
        </authorList>
    </citation>
    <scope>NUCLEOTIDE SEQUENCE [LARGE SCALE GENOMIC DNA]</scope>
    <source>
        <strain evidence="11 12">BYS96W</strain>
    </source>
</reference>
<dbReference type="Gene3D" id="3.30.450.20">
    <property type="entry name" value="PAS domain"/>
    <property type="match status" value="4"/>
</dbReference>
<dbReference type="Gene3D" id="3.30.565.10">
    <property type="entry name" value="Histidine kinase-like ATPase, C-terminal domain"/>
    <property type="match status" value="1"/>
</dbReference>
<dbReference type="SUPFAM" id="SSF55874">
    <property type="entry name" value="ATPase domain of HSP90 chaperone/DNA topoisomerase II/histidine kinase"/>
    <property type="match status" value="1"/>
</dbReference>
<evidence type="ECO:0000256" key="7">
    <source>
        <dbReference type="SAM" id="Phobius"/>
    </source>
</evidence>
<dbReference type="RefSeq" id="WP_394491036.1">
    <property type="nucleotide sequence ID" value="NZ_JBIGIA010000019.1"/>
</dbReference>
<feature type="transmembrane region" description="Helical" evidence="7">
    <location>
        <begin position="22"/>
        <end position="45"/>
    </location>
</feature>
<evidence type="ECO:0000256" key="4">
    <source>
        <dbReference type="ARBA" id="ARBA00022679"/>
    </source>
</evidence>
<dbReference type="PROSITE" id="PS50109">
    <property type="entry name" value="HIS_KIN"/>
    <property type="match status" value="1"/>
</dbReference>
<keyword evidence="12" id="KW-1185">Reference proteome</keyword>
<comment type="caution">
    <text evidence="11">The sequence shown here is derived from an EMBL/GenBank/DDBJ whole genome shotgun (WGS) entry which is preliminary data.</text>
</comment>
<dbReference type="CDD" id="cd00130">
    <property type="entry name" value="PAS"/>
    <property type="match status" value="2"/>
</dbReference>
<dbReference type="CDD" id="cd12915">
    <property type="entry name" value="PDC2_DGC_like"/>
    <property type="match status" value="1"/>
</dbReference>
<keyword evidence="5" id="KW-0418">Kinase</keyword>
<dbReference type="SUPFAM" id="SSF47384">
    <property type="entry name" value="Homodimeric domain of signal transducing histidine kinase"/>
    <property type="match status" value="1"/>
</dbReference>
<proteinExistence type="predicted"/>
<accession>A0ABW7GBA9</accession>
<keyword evidence="4" id="KW-0808">Transferase</keyword>
<comment type="catalytic activity">
    <reaction evidence="1">
        <text>ATP + protein L-histidine = ADP + protein N-phospho-L-histidine.</text>
        <dbReference type="EC" id="2.7.13.3"/>
    </reaction>
</comment>
<dbReference type="NCBIfam" id="TIGR00229">
    <property type="entry name" value="sensory_box"/>
    <property type="match status" value="2"/>
</dbReference>
<dbReference type="InterPro" id="IPR000014">
    <property type="entry name" value="PAS"/>
</dbReference>
<evidence type="ECO:0000256" key="2">
    <source>
        <dbReference type="ARBA" id="ARBA00012438"/>
    </source>
</evidence>
<keyword evidence="7" id="KW-0812">Transmembrane</keyword>
<organism evidence="11 12">
    <name type="scientific">Pelomonas nitida</name>
    <dbReference type="NCBI Taxonomy" id="3299027"/>
    <lineage>
        <taxon>Bacteria</taxon>
        <taxon>Pseudomonadati</taxon>
        <taxon>Pseudomonadota</taxon>
        <taxon>Betaproteobacteria</taxon>
        <taxon>Burkholderiales</taxon>
        <taxon>Sphaerotilaceae</taxon>
        <taxon>Roseateles</taxon>
    </lineage>
</organism>
<evidence type="ECO:0000313" key="12">
    <source>
        <dbReference type="Proteomes" id="UP001606305"/>
    </source>
</evidence>
<feature type="domain" description="Histidine kinase" evidence="8">
    <location>
        <begin position="616"/>
        <end position="833"/>
    </location>
</feature>
<evidence type="ECO:0000259" key="10">
    <source>
        <dbReference type="PROSITE" id="PS50113"/>
    </source>
</evidence>
<evidence type="ECO:0000313" key="11">
    <source>
        <dbReference type="EMBL" id="MFG6459246.1"/>
    </source>
</evidence>
<dbReference type="EC" id="2.7.13.3" evidence="2"/>
<dbReference type="SMART" id="SM00387">
    <property type="entry name" value="HATPase_c"/>
    <property type="match status" value="1"/>
</dbReference>
<dbReference type="PANTHER" id="PTHR43711:SF31">
    <property type="entry name" value="HISTIDINE KINASE"/>
    <property type="match status" value="1"/>
</dbReference>
<dbReference type="PRINTS" id="PR00344">
    <property type="entry name" value="BCTRLSENSOR"/>
</dbReference>
<evidence type="ECO:0000256" key="6">
    <source>
        <dbReference type="ARBA" id="ARBA00023012"/>
    </source>
</evidence>
<dbReference type="Proteomes" id="UP001606305">
    <property type="component" value="Unassembled WGS sequence"/>
</dbReference>
<dbReference type="InterPro" id="IPR035965">
    <property type="entry name" value="PAS-like_dom_sf"/>
</dbReference>
<dbReference type="Gene3D" id="1.10.287.130">
    <property type="match status" value="1"/>
</dbReference>
<protein>
    <recommendedName>
        <fullName evidence="2">histidine kinase</fullName>
        <ecNumber evidence="2">2.7.13.3</ecNumber>
    </recommendedName>
</protein>
<dbReference type="CDD" id="cd00075">
    <property type="entry name" value="HATPase"/>
    <property type="match status" value="1"/>
</dbReference>
<dbReference type="InterPro" id="IPR004358">
    <property type="entry name" value="Sig_transdc_His_kin-like_C"/>
</dbReference>
<dbReference type="InterPro" id="IPR001610">
    <property type="entry name" value="PAC"/>
</dbReference>
<dbReference type="InterPro" id="IPR000700">
    <property type="entry name" value="PAS-assoc_C"/>
</dbReference>
<dbReference type="SMART" id="SM00388">
    <property type="entry name" value="HisKA"/>
    <property type="match status" value="1"/>
</dbReference>
<dbReference type="EMBL" id="JBIGIA010000019">
    <property type="protein sequence ID" value="MFG6459246.1"/>
    <property type="molecule type" value="Genomic_DNA"/>
</dbReference>
<sequence>MPQHHSSAQPWQPGGLLGRARLLVRLLAALLSLAVVAALSALAGFERRESLENAQDRAELIARTLEDHVTRTVESAALILQTLGEGVARQTSVDPARLQPLLGQSLLTSLPFLRGAAVLDEQGRVLASSIAAEQGQRVPLERLGELPRDGRDALLPLVAGRTLGDLANPGARPQAAGVDMLPLLRVVRGPGGQRLLLVALINPGALANFQQVALSDEGGVALLASLDGRLVAANDGLSLNPGNRLRGHPVFDSWLPAREHGEYLGAGVQPGPQVVAFRASRTRPLVVVVELAESSVLRAWSERLRWLVGLGLLALLAIGGGLVTLLREMNAREQARHELDGAHDQVAQRERELSVLLKSVQELIFRTDADGAITFVNARWAAISEEGVERARGQRFVDMAAPADRERTAALFRLDDRAGVRQAQVCIPAADGRPRHFQLAVVPLHGEGRIVGFAGSAVDVSERVAADQQLQHQLAFSGLLLEISPQPVSMFDAQGRYVLVNQAWEEFAGRPRAEVIGEPVGHFLSLADAQLHADQDARLLAQGGRLRYEAQVTHRDGSRRDMVVIKVLVPDRQGGPAGILCTLVDVSEFRNAERATREARDAAEEASRAKSEFVANISHELRTPLQAIIGFSELGVARGSERPKLAAMFADIHRSGQRMLALVNDLLDVSKIESTVGTFDLERCDLRALVQAVLRELDPLLAKRDLRLVLRIAEEPLTARVDPMRMHQAIRNVIANAIKFSPEGAPLEIEAVATSPEEFTLSVADRGPGIPPAELESIFEAFVQSSQTKDGSGGTGLGLAISRKIVEVHGGQISAENRHGGGAVFRVRLPLRLAGDTQPLTAY</sequence>
<dbReference type="PROSITE" id="PS50112">
    <property type="entry name" value="PAS"/>
    <property type="match status" value="2"/>
</dbReference>
<dbReference type="Pfam" id="PF00512">
    <property type="entry name" value="HisKA"/>
    <property type="match status" value="1"/>
</dbReference>
<dbReference type="PROSITE" id="PS50113">
    <property type="entry name" value="PAC"/>
    <property type="match status" value="2"/>
</dbReference>
<dbReference type="Pfam" id="PF08448">
    <property type="entry name" value="PAS_4"/>
    <property type="match status" value="2"/>
</dbReference>
<dbReference type="InterPro" id="IPR003661">
    <property type="entry name" value="HisK_dim/P_dom"/>
</dbReference>
<feature type="domain" description="PAS" evidence="9">
    <location>
        <begin position="480"/>
        <end position="518"/>
    </location>
</feature>
<dbReference type="SMART" id="SM00086">
    <property type="entry name" value="PAC"/>
    <property type="match status" value="2"/>
</dbReference>
<dbReference type="SUPFAM" id="SSF55785">
    <property type="entry name" value="PYP-like sensor domain (PAS domain)"/>
    <property type="match status" value="2"/>
</dbReference>